<comment type="subcellular location">
    <subcellularLocation>
        <location evidence="1">Cell membrane</location>
        <topology evidence="1">Multi-pass membrane protein</topology>
    </subcellularLocation>
</comment>
<dbReference type="KEGG" id="sgr:SGR_4842"/>
<dbReference type="InterPro" id="IPR000326">
    <property type="entry name" value="PAP2/HPO"/>
</dbReference>
<evidence type="ECO:0000313" key="10">
    <source>
        <dbReference type="EMBL" id="BAG21671.1"/>
    </source>
</evidence>
<dbReference type="PANTHER" id="PTHR14969">
    <property type="entry name" value="SPHINGOSINE-1-PHOSPHATE PHOSPHOHYDROLASE"/>
    <property type="match status" value="1"/>
</dbReference>
<reference evidence="11" key="1">
    <citation type="journal article" date="2008" name="J. Bacteriol.">
        <title>Genome sequence of the streptomycin-producing microorganism Streptomyces griseus IFO 13350.</title>
        <authorList>
            <person name="Ohnishi Y."/>
            <person name="Ishikawa J."/>
            <person name="Hara H."/>
            <person name="Suzuki H."/>
            <person name="Ikenoya M."/>
            <person name="Ikeda H."/>
            <person name="Yamashita A."/>
            <person name="Hattori M."/>
            <person name="Horinouchi S."/>
        </authorList>
    </citation>
    <scope>NUCLEOTIDE SEQUENCE [LARGE SCALE GENOMIC DNA]</scope>
    <source>
        <strain evidence="11">JCM 4626 / NBRC 13350</strain>
    </source>
</reference>
<proteinExistence type="predicted"/>
<dbReference type="GO" id="GO:0005886">
    <property type="term" value="C:plasma membrane"/>
    <property type="evidence" value="ECO:0007669"/>
    <property type="project" value="UniProtKB-SubCell"/>
</dbReference>
<evidence type="ECO:0000256" key="5">
    <source>
        <dbReference type="ARBA" id="ARBA00022989"/>
    </source>
</evidence>
<name>B1VX25_STRGG</name>
<evidence type="ECO:0000256" key="4">
    <source>
        <dbReference type="ARBA" id="ARBA00022801"/>
    </source>
</evidence>
<dbReference type="InterPro" id="IPR036938">
    <property type="entry name" value="PAP2/HPO_sf"/>
</dbReference>
<accession>B1VX25</accession>
<evidence type="ECO:0000256" key="7">
    <source>
        <dbReference type="SAM" id="MobiDB-lite"/>
    </source>
</evidence>
<keyword evidence="3 8" id="KW-0812">Transmembrane</keyword>
<evidence type="ECO:0000256" key="3">
    <source>
        <dbReference type="ARBA" id="ARBA00022692"/>
    </source>
</evidence>
<keyword evidence="5 8" id="KW-1133">Transmembrane helix</keyword>
<dbReference type="EMBL" id="AP009493">
    <property type="protein sequence ID" value="BAG21671.1"/>
    <property type="molecule type" value="Genomic_DNA"/>
</dbReference>
<feature type="transmembrane region" description="Helical" evidence="8">
    <location>
        <begin position="85"/>
        <end position="102"/>
    </location>
</feature>
<feature type="transmembrane region" description="Helical" evidence="8">
    <location>
        <begin position="182"/>
        <end position="202"/>
    </location>
</feature>
<dbReference type="GO" id="GO:0016787">
    <property type="term" value="F:hydrolase activity"/>
    <property type="evidence" value="ECO:0007669"/>
    <property type="project" value="UniProtKB-KW"/>
</dbReference>
<feature type="domain" description="Phosphatidic acid phosphatase type 2/haloperoxidase" evidence="9">
    <location>
        <begin position="113"/>
        <end position="223"/>
    </location>
</feature>
<dbReference type="Pfam" id="PF01569">
    <property type="entry name" value="PAP2"/>
    <property type="match status" value="1"/>
</dbReference>
<dbReference type="PANTHER" id="PTHR14969:SF62">
    <property type="entry name" value="DECAPRENYLPHOSPHORYL-5-PHOSPHORIBOSE PHOSPHATASE RV3807C-RELATED"/>
    <property type="match status" value="1"/>
</dbReference>
<keyword evidence="4" id="KW-0378">Hydrolase</keyword>
<feature type="region of interest" description="Disordered" evidence="7">
    <location>
        <begin position="301"/>
        <end position="338"/>
    </location>
</feature>
<dbReference type="SUPFAM" id="SSF48317">
    <property type="entry name" value="Acid phosphatase/Vanadium-dependent haloperoxidase"/>
    <property type="match status" value="1"/>
</dbReference>
<gene>
    <name evidence="10" type="ordered locus">SGR_4842</name>
</gene>
<evidence type="ECO:0000313" key="11">
    <source>
        <dbReference type="Proteomes" id="UP000001685"/>
    </source>
</evidence>
<protein>
    <recommendedName>
        <fullName evidence="9">Phosphatidic acid phosphatase type 2/haloperoxidase domain-containing protein</fullName>
    </recommendedName>
</protein>
<evidence type="ECO:0000256" key="1">
    <source>
        <dbReference type="ARBA" id="ARBA00004651"/>
    </source>
</evidence>
<dbReference type="SMART" id="SM00014">
    <property type="entry name" value="acidPPc"/>
    <property type="match status" value="1"/>
</dbReference>
<feature type="transmembrane region" description="Helical" evidence="8">
    <location>
        <begin position="109"/>
        <end position="127"/>
    </location>
</feature>
<evidence type="ECO:0000256" key="8">
    <source>
        <dbReference type="SAM" id="Phobius"/>
    </source>
</evidence>
<keyword evidence="6 8" id="KW-0472">Membrane</keyword>
<dbReference type="AlphaFoldDB" id="B1VX25"/>
<sequence>MAPPYVRGMAKHTHQHHWPARLFGSAALLASAAAVIGALSPGGLGQPGPREVTQGTSVSLYRSVSGAAGDGPEWLGHLLELSSEATLIVLGLLLLGVCWTAVRRRDAGAVAGAVLIGAGTVVAYAVSEALKLVVDEERPCRAVDGARAVAACPEPGDWSFPSNHATLAAALAVGLAVRRPRLAAVTLPLAVAAALLRVLVGVHYPHDVIAGAVLGGAVVTAAIVVLLHPAGLLASALLGRWRWWGQDPGLVGDDGRRGPVVDAEAGQDGADVRLDRSLDQVQPPGDLPVGQPSAEVRQHFALPGRQPGDPVPGGVPPAGQGPGPGGREVRHHAGGDLR</sequence>
<dbReference type="Gene3D" id="1.20.144.10">
    <property type="entry name" value="Phosphatidic acid phosphatase type 2/haloperoxidase"/>
    <property type="match status" value="1"/>
</dbReference>
<evidence type="ECO:0000259" key="9">
    <source>
        <dbReference type="SMART" id="SM00014"/>
    </source>
</evidence>
<dbReference type="HOGENOM" id="CLU_821152_0_0_11"/>
<feature type="compositionally biased region" description="Basic and acidic residues" evidence="7">
    <location>
        <begin position="327"/>
        <end position="338"/>
    </location>
</feature>
<dbReference type="Proteomes" id="UP000001685">
    <property type="component" value="Chromosome"/>
</dbReference>
<keyword evidence="2" id="KW-1003">Cell membrane</keyword>
<organism evidence="10 11">
    <name type="scientific">Streptomyces griseus subsp. griseus (strain JCM 4626 / CBS 651.72 / NBRC 13350 / KCC S-0626 / ISP 5235)</name>
    <dbReference type="NCBI Taxonomy" id="455632"/>
    <lineage>
        <taxon>Bacteria</taxon>
        <taxon>Bacillati</taxon>
        <taxon>Actinomycetota</taxon>
        <taxon>Actinomycetes</taxon>
        <taxon>Kitasatosporales</taxon>
        <taxon>Streptomycetaceae</taxon>
        <taxon>Streptomyces</taxon>
    </lineage>
</organism>
<feature type="transmembrane region" description="Helical" evidence="8">
    <location>
        <begin position="208"/>
        <end position="234"/>
    </location>
</feature>
<dbReference type="eggNOG" id="COG0671">
    <property type="taxonomic scope" value="Bacteria"/>
</dbReference>
<evidence type="ECO:0000256" key="2">
    <source>
        <dbReference type="ARBA" id="ARBA00022475"/>
    </source>
</evidence>
<evidence type="ECO:0000256" key="6">
    <source>
        <dbReference type="ARBA" id="ARBA00023136"/>
    </source>
</evidence>